<evidence type="ECO:0000313" key="1">
    <source>
        <dbReference type="EMBL" id="AND79350.1"/>
    </source>
</evidence>
<dbReference type="EMBL" id="CP014699">
    <property type="protein sequence ID" value="AND79350.1"/>
    <property type="molecule type" value="Genomic_DNA"/>
</dbReference>
<keyword evidence="2" id="KW-1185">Reference proteome</keyword>
<evidence type="ECO:0000313" key="2">
    <source>
        <dbReference type="Proteomes" id="UP000077317"/>
    </source>
</evidence>
<accession>A0A172Q7C2</accession>
<sequence>MIDRSYLPFQSARDHQDRGMEKWMGFFLSEHRSSLKNDTNKEILSSTLDNAEKLTLIGQLYISKLTGTFIVKEKQRRQTLAGHVTEITSKFITVKGADRHYTVKLQDILAISIEEEQ</sequence>
<organism evidence="1 2">
    <name type="scientific">Streptococcus pantholopis</name>
    <dbReference type="NCBI Taxonomy" id="1811193"/>
    <lineage>
        <taxon>Bacteria</taxon>
        <taxon>Bacillati</taxon>
        <taxon>Bacillota</taxon>
        <taxon>Bacilli</taxon>
        <taxon>Lactobacillales</taxon>
        <taxon>Streptococcaceae</taxon>
        <taxon>Streptococcus</taxon>
    </lineage>
</organism>
<reference evidence="1 2" key="1">
    <citation type="journal article" date="2016" name="Int. J. Syst. Evol. Microbiol.">
        <title>Streptococcuspantholopis sp. nov., isolated from faeces of the Tibetan antelope (Pantholops hodgsonii).</title>
        <authorList>
            <person name="Bai X."/>
            <person name="Xiong Y."/>
            <person name="Lu S."/>
            <person name="Jin D."/>
            <person name="Lai X."/>
            <person name="Yang J."/>
            <person name="Niu L."/>
            <person name="Hu S."/>
            <person name="Meng X."/>
            <person name="Pu J."/>
            <person name="Ye C."/>
            <person name="Xu J."/>
        </authorList>
    </citation>
    <scope>NUCLEOTIDE SEQUENCE [LARGE SCALE GENOMIC DNA]</scope>
    <source>
        <strain evidence="1 2">TA 26</strain>
    </source>
</reference>
<reference evidence="2" key="2">
    <citation type="submission" date="2016-03" db="EMBL/GenBank/DDBJ databases">
        <title>Streptococcus antelopensis sp. nov., isolated from the feces of the Tibetan antelope (Pantholops hodgsonii) in Hoh Xil National Nature Reserve, Qinghai, China.</title>
        <authorList>
            <person name="Bai X."/>
        </authorList>
    </citation>
    <scope>NUCLEOTIDE SEQUENCE [LARGE SCALE GENOMIC DNA]</scope>
    <source>
        <strain evidence="2">TA 26</strain>
    </source>
</reference>
<proteinExistence type="predicted"/>
<dbReference type="OrthoDB" id="1644322at2"/>
<gene>
    <name evidence="1" type="ORF">A0O21_04555</name>
</gene>
<name>A0A172Q7C2_9STRE</name>
<dbReference type="AlphaFoldDB" id="A0A172Q7C2"/>
<dbReference type="RefSeq" id="WP_067061985.1">
    <property type="nucleotide sequence ID" value="NZ_CP014699.1"/>
</dbReference>
<dbReference type="KEGG" id="spat:A0O21_04555"/>
<evidence type="ECO:0008006" key="3">
    <source>
        <dbReference type="Google" id="ProtNLM"/>
    </source>
</evidence>
<protein>
    <recommendedName>
        <fullName evidence="3">YolD-like protein</fullName>
    </recommendedName>
</protein>
<dbReference type="Proteomes" id="UP000077317">
    <property type="component" value="Chromosome"/>
</dbReference>
<dbReference type="STRING" id="1811193.A0O21_04555"/>